<evidence type="ECO:0000256" key="7">
    <source>
        <dbReference type="RuleBase" id="RU004296"/>
    </source>
</evidence>
<dbReference type="InterPro" id="IPR009003">
    <property type="entry name" value="Peptidase_S1_PA"/>
</dbReference>
<dbReference type="Gene3D" id="2.40.10.10">
    <property type="entry name" value="Trypsin-like serine proteases"/>
    <property type="match status" value="2"/>
</dbReference>
<sequence>MLMAGPKDSPTEGDAAGWATVTTAPADTDWRIAVATLAHRFFNLLQDKESADLSGAPYQEGTIMPRTVGHFYAYLQNLGIENRNARQVGLILGAMERAGLLLPNGWDSSQPLFGQVYVSNRGATSQASGNLWMSEVLGSEIIIPSYLMVTVQITGYAADPEADQQSGTGLILDRSHVLTNRHVVEGMKRDLQVHANGPTKADFGTRKCRIYGHGEVDVAIIEVELADDDPGYQTLTGMTFRDPTWADETYVFGYPHVPMTAESVITVQRGEVVNPSTPTMPNRQPVFLYSATARPGNSGGPIVAGDGRVIGLVVEDTLLTGSAGAPDDGGLNRTDDLDRRVTDLEERTRTSAFYRGIPSSEVVRAVKGLGLPSDLIRVETWK</sequence>
<evidence type="ECO:0000256" key="2">
    <source>
        <dbReference type="ARBA" id="ARBA00022670"/>
    </source>
</evidence>
<keyword evidence="4 7" id="KW-0378">Hydrolase</keyword>
<evidence type="ECO:0000256" key="3">
    <source>
        <dbReference type="ARBA" id="ARBA00022729"/>
    </source>
</evidence>
<name>D5PFC6_9MYCO</name>
<proteinExistence type="inferred from homology"/>
<keyword evidence="5 7" id="KW-0720">Serine protease</keyword>
<evidence type="ECO:0000256" key="4">
    <source>
        <dbReference type="ARBA" id="ARBA00022801"/>
    </source>
</evidence>
<dbReference type="AlphaFoldDB" id="D5PFC6"/>
<evidence type="ECO:0000256" key="1">
    <source>
        <dbReference type="ARBA" id="ARBA00008764"/>
    </source>
</evidence>
<keyword evidence="9" id="KW-1185">Reference proteome</keyword>
<dbReference type="PANTHER" id="PTHR43019:SF62">
    <property type="entry name" value="SERINE ENDOPROTEASE DEGS"/>
    <property type="match status" value="1"/>
</dbReference>
<dbReference type="GO" id="GO:0008236">
    <property type="term" value="F:serine-type peptidase activity"/>
    <property type="evidence" value="ECO:0007669"/>
    <property type="project" value="UniProtKB-KW"/>
</dbReference>
<comment type="caution">
    <text evidence="8">The sequence shown here is derived from an EMBL/GenBank/DDBJ whole genome shotgun (WGS) entry which is preliminary data.</text>
</comment>
<comment type="similarity">
    <text evidence="1 7">Belongs to the peptidase S1B family.</text>
</comment>
<dbReference type="Proteomes" id="UP000003653">
    <property type="component" value="Unassembled WGS sequence"/>
</dbReference>
<keyword evidence="3" id="KW-0732">Signal</keyword>
<dbReference type="Pfam" id="PF13365">
    <property type="entry name" value="Trypsin_2"/>
    <property type="match status" value="1"/>
</dbReference>
<reference evidence="8 9" key="1">
    <citation type="submission" date="2010-04" db="EMBL/GenBank/DDBJ databases">
        <authorList>
            <person name="Muzny D."/>
            <person name="Qin X."/>
            <person name="Deng J."/>
            <person name="Jiang H."/>
            <person name="Liu Y."/>
            <person name="Qu J."/>
            <person name="Song X.-Z."/>
            <person name="Zhang L."/>
            <person name="Thornton R."/>
            <person name="Coyle M."/>
            <person name="Francisco L."/>
            <person name="Jackson L."/>
            <person name="Javaid M."/>
            <person name="Korchina V."/>
            <person name="Kovar C."/>
            <person name="Mata R."/>
            <person name="Mathew T."/>
            <person name="Ngo R."/>
            <person name="Nguyen L."/>
            <person name="Nguyen N."/>
            <person name="Okwuonu G."/>
            <person name="Ongeri F."/>
            <person name="Pham C."/>
            <person name="Simmons D."/>
            <person name="Wilczek-Boney K."/>
            <person name="Hale W."/>
            <person name="Jakkamsetti A."/>
            <person name="Pham P."/>
            <person name="Ruth R."/>
            <person name="San Lucas F."/>
            <person name="Warren J."/>
            <person name="Zhang J."/>
            <person name="Zhao Z."/>
            <person name="Zhou C."/>
            <person name="Zhu D."/>
            <person name="Lee S."/>
            <person name="Bess C."/>
            <person name="Blankenburg K."/>
            <person name="Forbes L."/>
            <person name="Fu Q."/>
            <person name="Gubbala S."/>
            <person name="Hirani K."/>
            <person name="Jayaseelan J.C."/>
            <person name="Lara F."/>
            <person name="Munidasa M."/>
            <person name="Palculict T."/>
            <person name="Patil S."/>
            <person name="Pu L.-L."/>
            <person name="Saada N."/>
            <person name="Tang L."/>
            <person name="Weissenberger G."/>
            <person name="Zhu Y."/>
            <person name="Hemphill L."/>
            <person name="Shang Y."/>
            <person name="Youmans B."/>
            <person name="Ayvaz T."/>
            <person name="Ross M."/>
            <person name="Santibanez J."/>
            <person name="Aqrawi P."/>
            <person name="Gross S."/>
            <person name="Joshi V."/>
            <person name="Fowler G."/>
            <person name="Nazareth L."/>
            <person name="Reid J."/>
            <person name="Worley K."/>
            <person name="Petrosino J."/>
            <person name="Highlander S."/>
            <person name="Gibbs R."/>
        </authorList>
    </citation>
    <scope>NUCLEOTIDE SEQUENCE [LARGE SCALE GENOMIC DNA]</scope>
    <source>
        <strain evidence="8 9">ATCC BAA-614</strain>
    </source>
</reference>
<evidence type="ECO:0000313" key="8">
    <source>
        <dbReference type="EMBL" id="EFG75196.1"/>
    </source>
</evidence>
<dbReference type="eggNOG" id="COG0265">
    <property type="taxonomic scope" value="Bacteria"/>
</dbReference>
<feature type="active site" description="Charge relay system" evidence="6">
    <location>
        <position position="217"/>
    </location>
</feature>
<dbReference type="InterPro" id="IPR008256">
    <property type="entry name" value="Peptidase_S1B"/>
</dbReference>
<dbReference type="EC" id="3.4.21.-" evidence="7"/>
<dbReference type="PANTHER" id="PTHR43019">
    <property type="entry name" value="SERINE ENDOPROTEASE DEGS"/>
    <property type="match status" value="1"/>
</dbReference>
<organism evidence="8 9">
    <name type="scientific">Mycobacterium parascrofulaceum ATCC BAA-614</name>
    <dbReference type="NCBI Taxonomy" id="525368"/>
    <lineage>
        <taxon>Bacteria</taxon>
        <taxon>Bacillati</taxon>
        <taxon>Actinomycetota</taxon>
        <taxon>Actinomycetes</taxon>
        <taxon>Mycobacteriales</taxon>
        <taxon>Mycobacteriaceae</taxon>
        <taxon>Mycobacterium</taxon>
        <taxon>Mycobacterium simiae complex</taxon>
    </lineage>
</organism>
<evidence type="ECO:0000313" key="9">
    <source>
        <dbReference type="Proteomes" id="UP000003653"/>
    </source>
</evidence>
<dbReference type="PRINTS" id="PR00839">
    <property type="entry name" value="V8PROTEASE"/>
</dbReference>
<protein>
    <recommendedName>
        <fullName evidence="7">Serine protease</fullName>
        <ecNumber evidence="7">3.4.21.-</ecNumber>
    </recommendedName>
</protein>
<keyword evidence="2 7" id="KW-0645">Protease</keyword>
<feature type="active site" description="Charge relay system" evidence="6">
    <location>
        <position position="298"/>
    </location>
</feature>
<dbReference type="GO" id="GO:0006508">
    <property type="term" value="P:proteolysis"/>
    <property type="evidence" value="ECO:0007669"/>
    <property type="project" value="UniProtKB-KW"/>
</dbReference>
<dbReference type="SUPFAM" id="SSF50494">
    <property type="entry name" value="Trypsin-like serine proteases"/>
    <property type="match status" value="1"/>
</dbReference>
<dbReference type="InterPro" id="IPR043504">
    <property type="entry name" value="Peptidase_S1_PA_chymotrypsin"/>
</dbReference>
<dbReference type="HOGENOM" id="CLU_070040_0_0_11"/>
<dbReference type="EMBL" id="ADNV01000332">
    <property type="protein sequence ID" value="EFG75196.1"/>
    <property type="molecule type" value="Genomic_DNA"/>
</dbReference>
<evidence type="ECO:0000256" key="5">
    <source>
        <dbReference type="ARBA" id="ARBA00022825"/>
    </source>
</evidence>
<evidence type="ECO:0000256" key="6">
    <source>
        <dbReference type="PIRSR" id="PIRSR608256-1"/>
    </source>
</evidence>
<accession>D5PFC6</accession>
<gene>
    <name evidence="8" type="ORF">HMPREF0591_4874</name>
</gene>
<feature type="active site" description="Charge relay system" evidence="6">
    <location>
        <position position="182"/>
    </location>
</feature>